<dbReference type="Proteomes" id="UP001525890">
    <property type="component" value="Unassembled WGS sequence"/>
</dbReference>
<accession>A0ABT2MRL0</accession>
<gene>
    <name evidence="2" type="ORF">NG799_13665</name>
</gene>
<evidence type="ECO:0000313" key="2">
    <source>
        <dbReference type="EMBL" id="MCT7967384.1"/>
    </source>
</evidence>
<dbReference type="RefSeq" id="WP_368006971.1">
    <property type="nucleotide sequence ID" value="NZ_JAMXFF010000019.1"/>
</dbReference>
<proteinExistence type="predicted"/>
<reference evidence="2 3" key="1">
    <citation type="journal article" date="2022" name="Front. Microbiol.">
        <title>High genomic differentiation and limited gene flow indicate recent cryptic speciation within the genus Laspinema (cyanobacteria).</title>
        <authorList>
            <person name="Stanojkovic A."/>
            <person name="Skoupy S."/>
            <person name="Skaloud P."/>
            <person name="Dvorak P."/>
        </authorList>
    </citation>
    <scope>NUCLEOTIDE SEQUENCE [LARGE SCALE GENOMIC DNA]</scope>
    <source>
        <strain evidence="2 3">D2a</strain>
    </source>
</reference>
<evidence type="ECO:0000256" key="1">
    <source>
        <dbReference type="SAM" id="Phobius"/>
    </source>
</evidence>
<sequence>MTGLDWIVIAVYLICVSAVLLRAFSSLLAEKAIIKSDEVFLKNQLESLNLENRVGFKFFLKAQYDLDQFRFLEVSVQNQTPNQTLYIDWDYSALIDAQGREQRLVRLPPGMTFDLLPAQVFSVIAPGKTLQEQFTAESALKREGEIGPLKPDRVMVNLASLKPTPRKQVSPKAELPSLTFTIQFALRFGMGEHNLGNLPLYLVNCRFIASVLPWVVNIPWNQRRDF</sequence>
<keyword evidence="1" id="KW-1133">Transmembrane helix</keyword>
<keyword evidence="1" id="KW-0812">Transmembrane</keyword>
<keyword evidence="3" id="KW-1185">Reference proteome</keyword>
<keyword evidence="1" id="KW-0472">Membrane</keyword>
<feature type="transmembrane region" description="Helical" evidence="1">
    <location>
        <begin position="6"/>
        <end position="25"/>
    </location>
</feature>
<comment type="caution">
    <text evidence="2">The sequence shown here is derived from an EMBL/GenBank/DDBJ whole genome shotgun (WGS) entry which is preliminary data.</text>
</comment>
<dbReference type="EMBL" id="JAMXFF010000019">
    <property type="protein sequence ID" value="MCT7967384.1"/>
    <property type="molecule type" value="Genomic_DNA"/>
</dbReference>
<protein>
    <submittedName>
        <fullName evidence="2">Uncharacterized protein</fullName>
    </submittedName>
</protein>
<organism evidence="2 3">
    <name type="scientific">Laspinema palackyanum D2a</name>
    <dbReference type="NCBI Taxonomy" id="2953684"/>
    <lineage>
        <taxon>Bacteria</taxon>
        <taxon>Bacillati</taxon>
        <taxon>Cyanobacteriota</taxon>
        <taxon>Cyanophyceae</taxon>
        <taxon>Oscillatoriophycideae</taxon>
        <taxon>Oscillatoriales</taxon>
        <taxon>Laspinemataceae</taxon>
        <taxon>Laspinema</taxon>
        <taxon>Laspinema palackyanum</taxon>
    </lineage>
</organism>
<evidence type="ECO:0000313" key="3">
    <source>
        <dbReference type="Proteomes" id="UP001525890"/>
    </source>
</evidence>
<name>A0ABT2MRL0_9CYAN</name>